<dbReference type="RefSeq" id="WP_211630089.1">
    <property type="nucleotide sequence ID" value="NZ_CP073100.1"/>
</dbReference>
<organism evidence="3 4">
    <name type="scientific">Luteolibacter ambystomatis</name>
    <dbReference type="NCBI Taxonomy" id="2824561"/>
    <lineage>
        <taxon>Bacteria</taxon>
        <taxon>Pseudomonadati</taxon>
        <taxon>Verrucomicrobiota</taxon>
        <taxon>Verrucomicrobiia</taxon>
        <taxon>Verrucomicrobiales</taxon>
        <taxon>Verrucomicrobiaceae</taxon>
        <taxon>Luteolibacter</taxon>
    </lineage>
</organism>
<feature type="chain" id="PRO_5037676536" evidence="1">
    <location>
        <begin position="20"/>
        <end position="157"/>
    </location>
</feature>
<proteinExistence type="predicted"/>
<accession>A0A975G740</accession>
<protein>
    <submittedName>
        <fullName evidence="3">DUF4431 domain-containing protein</fullName>
    </submittedName>
</protein>
<dbReference type="EMBL" id="CP073100">
    <property type="protein sequence ID" value="QUE50000.1"/>
    <property type="molecule type" value="Genomic_DNA"/>
</dbReference>
<evidence type="ECO:0000313" key="3">
    <source>
        <dbReference type="EMBL" id="QUE50000.1"/>
    </source>
</evidence>
<dbReference type="InterPro" id="IPR027826">
    <property type="entry name" value="DUF4431"/>
</dbReference>
<reference evidence="3" key="1">
    <citation type="submission" date="2021-04" db="EMBL/GenBank/DDBJ databases">
        <title>Luteolibacter sp. 32A isolated from the skin of an Anderson's salamander (Ambystoma andersonii).</title>
        <authorList>
            <person name="Spergser J."/>
            <person name="Busse H.-J."/>
        </authorList>
    </citation>
    <scope>NUCLEOTIDE SEQUENCE</scope>
    <source>
        <strain evidence="3">32A</strain>
    </source>
</reference>
<evidence type="ECO:0000256" key="1">
    <source>
        <dbReference type="SAM" id="SignalP"/>
    </source>
</evidence>
<feature type="domain" description="DUF4431" evidence="2">
    <location>
        <begin position="120"/>
        <end position="143"/>
    </location>
</feature>
<evidence type="ECO:0000259" key="2">
    <source>
        <dbReference type="Pfam" id="PF14485"/>
    </source>
</evidence>
<keyword evidence="4" id="KW-1185">Reference proteome</keyword>
<keyword evidence="1" id="KW-0732">Signal</keyword>
<dbReference type="AlphaFoldDB" id="A0A975G740"/>
<name>A0A975G740_9BACT</name>
<dbReference type="Proteomes" id="UP000676169">
    <property type="component" value="Chromosome"/>
</dbReference>
<feature type="signal peptide" evidence="1">
    <location>
        <begin position="1"/>
        <end position="19"/>
    </location>
</feature>
<gene>
    <name evidence="3" type="ORF">KBB96_14115</name>
</gene>
<dbReference type="KEGG" id="lamb:KBB96_14115"/>
<evidence type="ECO:0000313" key="4">
    <source>
        <dbReference type="Proteomes" id="UP000676169"/>
    </source>
</evidence>
<dbReference type="Pfam" id="PF14485">
    <property type="entry name" value="DUF4431"/>
    <property type="match status" value="1"/>
</dbReference>
<sequence>MYSRILLLTLGLVSFVAPAELCAADDQTTAKAVELNYDPAVSTLKGTLKRVKFEDDDMPALKGTSAWVLRLDKPVSLKASTDNTADAAETNVKDVQLVIDSKIAKEADLARFVAAKTPLVVSGKLFHGHTAHHVTRVLMTINALKPEEAAKKAPAKP</sequence>